<dbReference type="EMBL" id="BMAV01011681">
    <property type="protein sequence ID" value="GFY57695.1"/>
    <property type="molecule type" value="Genomic_DNA"/>
</dbReference>
<keyword evidence="2" id="KW-1185">Reference proteome</keyword>
<name>A0A8X6XPV9_9ARAC</name>
<reference evidence="1" key="1">
    <citation type="submission" date="2020-08" db="EMBL/GenBank/DDBJ databases">
        <title>Multicomponent nature underlies the extraordinary mechanical properties of spider dragline silk.</title>
        <authorList>
            <person name="Kono N."/>
            <person name="Nakamura H."/>
            <person name="Mori M."/>
            <person name="Yoshida Y."/>
            <person name="Ohtoshi R."/>
            <person name="Malay A.D."/>
            <person name="Moran D.A.P."/>
            <person name="Tomita M."/>
            <person name="Numata K."/>
            <person name="Arakawa K."/>
        </authorList>
    </citation>
    <scope>NUCLEOTIDE SEQUENCE</scope>
</reference>
<dbReference type="AlphaFoldDB" id="A0A8X6XPV9"/>
<organism evidence="1 2">
    <name type="scientific">Trichonephila inaurata madagascariensis</name>
    <dbReference type="NCBI Taxonomy" id="2747483"/>
    <lineage>
        <taxon>Eukaryota</taxon>
        <taxon>Metazoa</taxon>
        <taxon>Ecdysozoa</taxon>
        <taxon>Arthropoda</taxon>
        <taxon>Chelicerata</taxon>
        <taxon>Arachnida</taxon>
        <taxon>Araneae</taxon>
        <taxon>Araneomorphae</taxon>
        <taxon>Entelegynae</taxon>
        <taxon>Araneoidea</taxon>
        <taxon>Nephilidae</taxon>
        <taxon>Trichonephila</taxon>
        <taxon>Trichonephila inaurata</taxon>
    </lineage>
</organism>
<protein>
    <submittedName>
        <fullName evidence="1">Uncharacterized protein</fullName>
    </submittedName>
</protein>
<accession>A0A8X6XPV9</accession>
<evidence type="ECO:0000313" key="2">
    <source>
        <dbReference type="Proteomes" id="UP000886998"/>
    </source>
</evidence>
<proteinExistence type="predicted"/>
<sequence>MAYLCPKYDHRSFPGLIEVSQHLNMDTEASLVSQKFFITQTWTQSTEAFQVSQTVTQYLNMDTEASQVSQNLFSIRHGHNAEKHSKSH</sequence>
<dbReference type="Proteomes" id="UP000886998">
    <property type="component" value="Unassembled WGS sequence"/>
</dbReference>
<gene>
    <name evidence="1" type="ORF">TNIN_463671</name>
</gene>
<comment type="caution">
    <text evidence="1">The sequence shown here is derived from an EMBL/GenBank/DDBJ whole genome shotgun (WGS) entry which is preliminary data.</text>
</comment>
<evidence type="ECO:0000313" key="1">
    <source>
        <dbReference type="EMBL" id="GFY57695.1"/>
    </source>
</evidence>